<proteinExistence type="predicted"/>
<keyword evidence="4" id="KW-1185">Reference proteome</keyword>
<keyword evidence="1" id="KW-0175">Coiled coil</keyword>
<evidence type="ECO:0000259" key="2">
    <source>
        <dbReference type="Pfam" id="PF04233"/>
    </source>
</evidence>
<dbReference type="RefSeq" id="WP_196836965.1">
    <property type="nucleotide sequence ID" value="NZ_JADOTZ010000001.1"/>
</dbReference>
<evidence type="ECO:0000256" key="1">
    <source>
        <dbReference type="SAM" id="Coils"/>
    </source>
</evidence>
<organism evidence="3 4">
    <name type="scientific">Zhihengliuella flava</name>
    <dbReference type="NCBI Taxonomy" id="1285193"/>
    <lineage>
        <taxon>Bacteria</taxon>
        <taxon>Bacillati</taxon>
        <taxon>Actinomycetota</taxon>
        <taxon>Actinomycetes</taxon>
        <taxon>Micrococcales</taxon>
        <taxon>Micrococcaceae</taxon>
        <taxon>Zhihengliuella</taxon>
    </lineage>
</organism>
<evidence type="ECO:0000313" key="3">
    <source>
        <dbReference type="EMBL" id="MBG6085822.1"/>
    </source>
</evidence>
<reference evidence="3" key="1">
    <citation type="submission" date="2020-11" db="EMBL/GenBank/DDBJ databases">
        <title>Sequencing the genomes of 1000 actinobacteria strains.</title>
        <authorList>
            <person name="Klenk H.-P."/>
        </authorList>
    </citation>
    <scope>NUCLEOTIDE SEQUENCE</scope>
    <source>
        <strain evidence="3">DSM 26152</strain>
    </source>
</reference>
<sequence length="348" mass="38413">MAITPDTLAAVRDARDRVSRMTDQQVAALTRAWVDAWDELEPEFSETLVDILTGKERVTATTLAKNRRLSAALRQARGTLDALTDNADALIVNDVETAVLDAVDGHMNAVQSQLPPGQVAVQVGFDRLSPEAIAAIVERTTQQIHSSTMPLAPDVEVAMKRELIRGITVGDNPRTTARRIIRRTEGAFNGGLVRATRIARTEMLDAHRNGDQAAAQHNKDLLEGWYWSATLDTRTCPSCLANHRTFHPVDEFGPIDHPNGRCARIDKTKSWRDLGFNIDEPEDDLPDAHAWFDNLDDSSQLRVMGPTRLDLLNSGKVTWADLTTRHSADGWRDSMTATSVADLIKKPG</sequence>
<feature type="coiled-coil region" evidence="1">
    <location>
        <begin position="66"/>
        <end position="93"/>
    </location>
</feature>
<protein>
    <recommendedName>
        <fullName evidence="2">Phage head morphogenesis domain-containing protein</fullName>
    </recommendedName>
</protein>
<feature type="domain" description="Phage head morphogenesis" evidence="2">
    <location>
        <begin position="160"/>
        <end position="263"/>
    </location>
</feature>
<dbReference type="AlphaFoldDB" id="A0A931DB65"/>
<comment type="caution">
    <text evidence="3">The sequence shown here is derived from an EMBL/GenBank/DDBJ whole genome shotgun (WGS) entry which is preliminary data.</text>
</comment>
<evidence type="ECO:0000313" key="4">
    <source>
        <dbReference type="Proteomes" id="UP000625033"/>
    </source>
</evidence>
<dbReference type="Proteomes" id="UP000625033">
    <property type="component" value="Unassembled WGS sequence"/>
</dbReference>
<name>A0A931DB65_9MICC</name>
<dbReference type="Pfam" id="PF04233">
    <property type="entry name" value="Phage_Mu_F"/>
    <property type="match status" value="1"/>
</dbReference>
<dbReference type="InterPro" id="IPR006528">
    <property type="entry name" value="Phage_head_morphogenesis_dom"/>
</dbReference>
<gene>
    <name evidence="3" type="ORF">IW252_002589</name>
</gene>
<dbReference type="EMBL" id="JADOTZ010000001">
    <property type="protein sequence ID" value="MBG6085822.1"/>
    <property type="molecule type" value="Genomic_DNA"/>
</dbReference>
<accession>A0A931DB65</accession>